<evidence type="ECO:0000256" key="8">
    <source>
        <dbReference type="ARBA" id="ARBA00023136"/>
    </source>
</evidence>
<dbReference type="GO" id="GO:0009306">
    <property type="term" value="P:protein secretion"/>
    <property type="evidence" value="ECO:0007669"/>
    <property type="project" value="InterPro"/>
</dbReference>
<dbReference type="AlphaFoldDB" id="A0A2N5WXY4"/>
<feature type="domain" description="AprE-like beta-barrel" evidence="10">
    <location>
        <begin position="360"/>
        <end position="448"/>
    </location>
</feature>
<protein>
    <recommendedName>
        <fullName evidence="9">Membrane fusion protein (MFP) family protein</fullName>
    </recommendedName>
</protein>
<evidence type="ECO:0000256" key="7">
    <source>
        <dbReference type="ARBA" id="ARBA00022989"/>
    </source>
</evidence>
<dbReference type="PRINTS" id="PR01490">
    <property type="entry name" value="RTXTOXIND"/>
</dbReference>
<dbReference type="InterPro" id="IPR006144">
    <property type="entry name" value="Secretion_HlyD_CS"/>
</dbReference>
<feature type="transmembrane region" description="Helical" evidence="9">
    <location>
        <begin position="57"/>
        <end position="75"/>
    </location>
</feature>
<dbReference type="Pfam" id="PF26002">
    <property type="entry name" value="Beta-barrel_AprE"/>
    <property type="match status" value="1"/>
</dbReference>
<dbReference type="NCBIfam" id="TIGR01843">
    <property type="entry name" value="type_I_hlyD"/>
    <property type="match status" value="1"/>
</dbReference>
<gene>
    <name evidence="11" type="ORF">C0039_18470</name>
</gene>
<keyword evidence="5 9" id="KW-0997">Cell inner membrane</keyword>
<keyword evidence="7 9" id="KW-1133">Transmembrane helix</keyword>
<evidence type="ECO:0000259" key="10">
    <source>
        <dbReference type="Pfam" id="PF26002"/>
    </source>
</evidence>
<dbReference type="InterPro" id="IPR058982">
    <property type="entry name" value="Beta-barrel_AprE"/>
</dbReference>
<name>A0A2N5WXY4_9GAMM</name>
<keyword evidence="6 9" id="KW-0812">Transmembrane</keyword>
<evidence type="ECO:0000256" key="5">
    <source>
        <dbReference type="ARBA" id="ARBA00022519"/>
    </source>
</evidence>
<comment type="subcellular location">
    <subcellularLocation>
        <location evidence="1 9">Cell inner membrane</location>
        <topology evidence="1 9">Single-pass membrane protein</topology>
    </subcellularLocation>
</comment>
<keyword evidence="3 9" id="KW-0813">Transport</keyword>
<comment type="caution">
    <text evidence="11">The sequence shown here is derived from an EMBL/GenBank/DDBJ whole genome shotgun (WGS) entry which is preliminary data.</text>
</comment>
<keyword evidence="8 9" id="KW-0472">Membrane</keyword>
<dbReference type="InterPro" id="IPR050739">
    <property type="entry name" value="MFP"/>
</dbReference>
<dbReference type="PANTHER" id="PTHR30386">
    <property type="entry name" value="MEMBRANE FUSION SUBUNIT OF EMRAB-TOLC MULTIDRUG EFFLUX PUMP"/>
    <property type="match status" value="1"/>
</dbReference>
<evidence type="ECO:0000256" key="3">
    <source>
        <dbReference type="ARBA" id="ARBA00022448"/>
    </source>
</evidence>
<keyword evidence="12" id="KW-1185">Reference proteome</keyword>
<evidence type="ECO:0000256" key="4">
    <source>
        <dbReference type="ARBA" id="ARBA00022475"/>
    </source>
</evidence>
<comment type="similarity">
    <text evidence="2 9">Belongs to the membrane fusion protein (MFP) (TC 8.A.1) family.</text>
</comment>
<dbReference type="InterPro" id="IPR010129">
    <property type="entry name" value="T1SS_HlyD"/>
</dbReference>
<dbReference type="PROSITE" id="PS00543">
    <property type="entry name" value="HLYD_FAMILY"/>
    <property type="match status" value="1"/>
</dbReference>
<organism evidence="11 12">
    <name type="scientific">Pseudohalioglobus lutimaris</name>
    <dbReference type="NCBI Taxonomy" id="1737061"/>
    <lineage>
        <taxon>Bacteria</taxon>
        <taxon>Pseudomonadati</taxon>
        <taxon>Pseudomonadota</taxon>
        <taxon>Gammaproteobacteria</taxon>
        <taxon>Cellvibrionales</taxon>
        <taxon>Halieaceae</taxon>
        <taxon>Pseudohalioglobus</taxon>
    </lineage>
</organism>
<evidence type="ECO:0000313" key="12">
    <source>
        <dbReference type="Proteomes" id="UP000235005"/>
    </source>
</evidence>
<proteinExistence type="inferred from homology"/>
<dbReference type="Gene3D" id="2.40.30.170">
    <property type="match status" value="1"/>
</dbReference>
<evidence type="ECO:0000256" key="1">
    <source>
        <dbReference type="ARBA" id="ARBA00004377"/>
    </source>
</evidence>
<evidence type="ECO:0000256" key="6">
    <source>
        <dbReference type="ARBA" id="ARBA00022692"/>
    </source>
</evidence>
<dbReference type="PANTHER" id="PTHR30386:SF27">
    <property type="entry name" value="MEMBRANE FUSION PROTEIN (MFP) FAMILY PROTEIN"/>
    <property type="match status" value="1"/>
</dbReference>
<accession>A0A2N5WXY4</accession>
<evidence type="ECO:0000313" key="11">
    <source>
        <dbReference type="EMBL" id="PLW67103.1"/>
    </source>
</evidence>
<dbReference type="EMBL" id="PKUS01000037">
    <property type="protein sequence ID" value="PLW67103.1"/>
    <property type="molecule type" value="Genomic_DNA"/>
</dbReference>
<dbReference type="GO" id="GO:0005886">
    <property type="term" value="C:plasma membrane"/>
    <property type="evidence" value="ECO:0007669"/>
    <property type="project" value="UniProtKB-SubCell"/>
</dbReference>
<dbReference type="RefSeq" id="WP_101518915.1">
    <property type="nucleotide sequence ID" value="NZ_PKUS01000037.1"/>
</dbReference>
<dbReference type="OrthoDB" id="9775513at2"/>
<dbReference type="Proteomes" id="UP000235005">
    <property type="component" value="Unassembled WGS sequence"/>
</dbReference>
<evidence type="ECO:0000256" key="2">
    <source>
        <dbReference type="ARBA" id="ARBA00009477"/>
    </source>
</evidence>
<keyword evidence="4 9" id="KW-1003">Cell membrane</keyword>
<sequence>MTIMDKGVDDSTRSPRVKLAGLWSGQAADARTSNTLRQFLPGALEVQDRPPSPAGRWLLWTLLVLFLVGITWAIVGEVDIVVTAPGRIVPSGKVKSVQTSEVAVVAAIHVRDGQRVQAGEPLISLEDTAAEADDLSVSEQLADCSRELAWRTGLESWLAALDGVAAGASPPEPDEQDDAISNSILQQKQVEITSRLRGLDRDLRANASERDVVVAEHARASAKLEIVKERVLAYSSLLAKQHGARIKHLEMLEQQTDLEKTLPVLLASQHKLENQSESIAARIVATKSDIRVRNLMEIDRLVAQRARLRQDARKSRQRRKRQLLQSPVTGTVQELAVHTSGAVTTPAQVLMKIVPESAVLEIEALLKNQDRGFVRPGQPVAVKVDTFNFTKYGLIDAEVSGISNDAIEEKGHGWVFRARMKLATDEIVVAGEPLKLSPGMSVITEIRIGRRRLIEFFLSPLLRYKQESLGER</sequence>
<evidence type="ECO:0000256" key="9">
    <source>
        <dbReference type="RuleBase" id="RU365093"/>
    </source>
</evidence>
<reference evidence="11 12" key="1">
    <citation type="submission" date="2018-01" db="EMBL/GenBank/DDBJ databases">
        <title>The draft genome sequence of Halioglobus lutimaris HF004.</title>
        <authorList>
            <person name="Du Z.-J."/>
            <person name="Shi M.-J."/>
        </authorList>
    </citation>
    <scope>NUCLEOTIDE SEQUENCE [LARGE SCALE GENOMIC DNA]</scope>
    <source>
        <strain evidence="11 12">HF004</strain>
    </source>
</reference>